<sequence>MSLDPAPLASSILSFIETANKLKVSFSKINNNKRRLRNAMTEAIRSLVGLESSIRTRYSLLGESECREVVEILEDAQRAILDVQPRLDRYAAEEPRGPVFTALANAKAWFHRNAIEAETQQLEMIIRSCQMRFLVIMSVHKEHSIVVNHQEYLDRLEHFEELVSYMLVRESETDGGHPFLVIEREPAEIDLQFLHRQVKRIAVTTNERHHSWSATMKSNPAPLDLIGMTTFTKVFPSTLRLSLSILQELNDGDHTTPPRNFLNSILVISSALVGIERLPTASLLLSTASQMFHLLGDGHISPLYQRASALTQSHSAIVAHSTNDPMALSLSEQAVAAWHRIYDEHGEAMDLLNFIWTITIYDTQLFRRGRLEESLDCSQQVLLLIRSVPVVEVDDTRAQKK</sequence>
<keyword evidence="2" id="KW-1185">Reference proteome</keyword>
<dbReference type="EMBL" id="JASNQZ010000006">
    <property type="protein sequence ID" value="KAL0956948.1"/>
    <property type="molecule type" value="Genomic_DNA"/>
</dbReference>
<evidence type="ECO:0000313" key="2">
    <source>
        <dbReference type="Proteomes" id="UP001556367"/>
    </source>
</evidence>
<name>A0ABR3JNS1_9AGAR</name>
<protein>
    <submittedName>
        <fullName evidence="1">Uncharacterized protein</fullName>
    </submittedName>
</protein>
<accession>A0ABR3JNS1</accession>
<dbReference type="Proteomes" id="UP001556367">
    <property type="component" value="Unassembled WGS sequence"/>
</dbReference>
<evidence type="ECO:0000313" key="1">
    <source>
        <dbReference type="EMBL" id="KAL0956948.1"/>
    </source>
</evidence>
<proteinExistence type="predicted"/>
<organism evidence="1 2">
    <name type="scientific">Hohenbuehelia grisea</name>
    <dbReference type="NCBI Taxonomy" id="104357"/>
    <lineage>
        <taxon>Eukaryota</taxon>
        <taxon>Fungi</taxon>
        <taxon>Dikarya</taxon>
        <taxon>Basidiomycota</taxon>
        <taxon>Agaricomycotina</taxon>
        <taxon>Agaricomycetes</taxon>
        <taxon>Agaricomycetidae</taxon>
        <taxon>Agaricales</taxon>
        <taxon>Pleurotineae</taxon>
        <taxon>Pleurotaceae</taxon>
        <taxon>Hohenbuehelia</taxon>
    </lineage>
</organism>
<gene>
    <name evidence="1" type="ORF">HGRIS_014917</name>
</gene>
<comment type="caution">
    <text evidence="1">The sequence shown here is derived from an EMBL/GenBank/DDBJ whole genome shotgun (WGS) entry which is preliminary data.</text>
</comment>
<reference evidence="2" key="1">
    <citation type="submission" date="2024-06" db="EMBL/GenBank/DDBJ databases">
        <title>Multi-omics analyses provide insights into the biosynthesis of the anticancer antibiotic pleurotin in Hohenbuehelia grisea.</title>
        <authorList>
            <person name="Weaver J.A."/>
            <person name="Alberti F."/>
        </authorList>
    </citation>
    <scope>NUCLEOTIDE SEQUENCE [LARGE SCALE GENOMIC DNA]</scope>
    <source>
        <strain evidence="2">T-177</strain>
    </source>
</reference>